<evidence type="ECO:0000313" key="1">
    <source>
        <dbReference type="EMBL" id="XCI28760.1"/>
    </source>
</evidence>
<sequence>MIRLVKLLKGIKNYFLEDGNPVDVPQSKSAIQLLEEAKKEWQCAREYFNNVSDPELVDYAIFSVQAAEKRYEYLLKKEKQVNKEKEYILKRNE</sequence>
<organism evidence="1">
    <name type="scientific">Proteinivorax hydrogeniformans</name>
    <dbReference type="NCBI Taxonomy" id="1826727"/>
    <lineage>
        <taxon>Bacteria</taxon>
        <taxon>Bacillati</taxon>
        <taxon>Bacillota</taxon>
        <taxon>Clostridia</taxon>
        <taxon>Eubacteriales</taxon>
        <taxon>Proteinivoracaceae</taxon>
        <taxon>Proteinivorax</taxon>
    </lineage>
</organism>
<gene>
    <name evidence="1" type="ORF">PRVXH_000029</name>
</gene>
<accession>A0AAU8HU03</accession>
<dbReference type="InterPro" id="IPR019644">
    <property type="entry name" value="DUF2508"/>
</dbReference>
<name>A0AAU8HU03_9FIRM</name>
<dbReference type="AlphaFoldDB" id="A0AAU8HU03"/>
<dbReference type="Pfam" id="PF10704">
    <property type="entry name" value="DUF2508"/>
    <property type="match status" value="1"/>
</dbReference>
<dbReference type="RefSeq" id="WP_353893312.1">
    <property type="nucleotide sequence ID" value="NZ_CP159485.1"/>
</dbReference>
<reference evidence="1" key="2">
    <citation type="submission" date="2024-06" db="EMBL/GenBank/DDBJ databases">
        <authorList>
            <person name="Petrova K.O."/>
            <person name="Toshchakov S.V."/>
            <person name="Boltjanskaja Y.V."/>
            <person name="Kevbrin V.V."/>
        </authorList>
    </citation>
    <scope>NUCLEOTIDE SEQUENCE</scope>
    <source>
        <strain evidence="1">Z-710</strain>
    </source>
</reference>
<dbReference type="EMBL" id="CP159485">
    <property type="protein sequence ID" value="XCI28760.1"/>
    <property type="molecule type" value="Genomic_DNA"/>
</dbReference>
<protein>
    <submittedName>
        <fullName evidence="1">DUF2508 family protein</fullName>
    </submittedName>
</protein>
<proteinExistence type="predicted"/>
<reference evidence="1" key="1">
    <citation type="journal article" date="2018" name="Antonie Van Leeuwenhoek">
        <title>Proteinivorax hydrogeniformans sp. nov., an anaerobic, haloalkaliphilic bacterium fermenting proteinaceous compounds with high hydrogen production.</title>
        <authorList>
            <person name="Boltyanskaya Y."/>
            <person name="Detkova E."/>
            <person name="Pimenov N."/>
            <person name="Kevbrin V."/>
        </authorList>
    </citation>
    <scope>NUCLEOTIDE SEQUENCE</scope>
    <source>
        <strain evidence="1">Z-710</strain>
    </source>
</reference>